<evidence type="ECO:0000313" key="1">
    <source>
        <dbReference type="EMBL" id="OGY42174.1"/>
    </source>
</evidence>
<proteinExistence type="predicted"/>
<accession>A0A1G1XQH8</accession>
<comment type="caution">
    <text evidence="1">The sequence shown here is derived from an EMBL/GenBank/DDBJ whole genome shotgun (WGS) entry which is preliminary data.</text>
</comment>
<evidence type="ECO:0000313" key="2">
    <source>
        <dbReference type="Proteomes" id="UP000176498"/>
    </source>
</evidence>
<dbReference type="AlphaFoldDB" id="A0A1G1XQH8"/>
<dbReference type="EMBL" id="MHHZ01000007">
    <property type="protein sequence ID" value="OGY42174.1"/>
    <property type="molecule type" value="Genomic_DNA"/>
</dbReference>
<organism evidence="1 2">
    <name type="scientific">Candidatus Buchananbacteria bacterium RBG_13_36_9</name>
    <dbReference type="NCBI Taxonomy" id="1797530"/>
    <lineage>
        <taxon>Bacteria</taxon>
        <taxon>Candidatus Buchananiibacteriota</taxon>
    </lineage>
</organism>
<gene>
    <name evidence="1" type="ORF">A2Y82_00405</name>
</gene>
<reference evidence="1 2" key="1">
    <citation type="journal article" date="2016" name="Nat. Commun.">
        <title>Thousands of microbial genomes shed light on interconnected biogeochemical processes in an aquifer system.</title>
        <authorList>
            <person name="Anantharaman K."/>
            <person name="Brown C.T."/>
            <person name="Hug L.A."/>
            <person name="Sharon I."/>
            <person name="Castelle C.J."/>
            <person name="Probst A.J."/>
            <person name="Thomas B.C."/>
            <person name="Singh A."/>
            <person name="Wilkins M.J."/>
            <person name="Karaoz U."/>
            <person name="Brodie E.L."/>
            <person name="Williams K.H."/>
            <person name="Hubbard S.S."/>
            <person name="Banfield J.F."/>
        </authorList>
    </citation>
    <scope>NUCLEOTIDE SEQUENCE [LARGE SCALE GENOMIC DNA]</scope>
</reference>
<dbReference type="Proteomes" id="UP000176498">
    <property type="component" value="Unassembled WGS sequence"/>
</dbReference>
<sequence>MVSPILGKYRIPLRLIVLDNFREAMKRIKEIKFWPDQVVIKLVSGHPAVRTSVLMLNIRVIGDNGRFPYVSKEIDLSEEYKYDSIYYDEALQAIIIPIPGVKSIIFLKGKNKKIFSKK</sequence>
<protein>
    <submittedName>
        <fullName evidence="1">Uncharacterized protein</fullName>
    </submittedName>
</protein>
<name>A0A1G1XQH8_9BACT</name>